<feature type="transmembrane region" description="Helical" evidence="12">
    <location>
        <begin position="124"/>
        <end position="150"/>
    </location>
</feature>
<dbReference type="PANTHER" id="PTHR24223:SF443">
    <property type="entry name" value="MULTIDRUG-RESISTANCE LIKE PROTEIN 1, ISOFORM I"/>
    <property type="match status" value="1"/>
</dbReference>
<dbReference type="GO" id="GO:0005774">
    <property type="term" value="C:vacuolar membrane"/>
    <property type="evidence" value="ECO:0007669"/>
    <property type="project" value="UniProtKB-SubCell"/>
</dbReference>
<dbReference type="InterPro" id="IPR003439">
    <property type="entry name" value="ABC_transporter-like_ATP-bd"/>
</dbReference>
<dbReference type="AlphaFoldDB" id="A0A7R9MFX2"/>
<feature type="transmembrane region" description="Helical" evidence="12">
    <location>
        <begin position="406"/>
        <end position="426"/>
    </location>
</feature>
<evidence type="ECO:0000256" key="3">
    <source>
        <dbReference type="ARBA" id="ARBA00022448"/>
    </source>
</evidence>
<dbReference type="GO" id="GO:0015431">
    <property type="term" value="F:ABC-type glutathione S-conjugate transporter activity"/>
    <property type="evidence" value="ECO:0007669"/>
    <property type="project" value="UniProtKB-EC"/>
</dbReference>
<dbReference type="Proteomes" id="UP000728032">
    <property type="component" value="Unassembled WGS sequence"/>
</dbReference>
<reference evidence="15" key="1">
    <citation type="submission" date="2020-11" db="EMBL/GenBank/DDBJ databases">
        <authorList>
            <person name="Tran Van P."/>
        </authorList>
    </citation>
    <scope>NUCLEOTIDE SEQUENCE</scope>
</reference>
<dbReference type="CDD" id="cd03244">
    <property type="entry name" value="ABCC_MRP_domain2"/>
    <property type="match status" value="1"/>
</dbReference>
<feature type="transmembrane region" description="Helical" evidence="12">
    <location>
        <begin position="170"/>
        <end position="192"/>
    </location>
</feature>
<evidence type="ECO:0000256" key="10">
    <source>
        <dbReference type="ARBA" id="ARBA00024220"/>
    </source>
</evidence>
<dbReference type="InterPro" id="IPR003593">
    <property type="entry name" value="AAA+_ATPase"/>
</dbReference>
<dbReference type="GO" id="GO:0005524">
    <property type="term" value="F:ATP binding"/>
    <property type="evidence" value="ECO:0007669"/>
    <property type="project" value="UniProtKB-KW"/>
</dbReference>
<dbReference type="InterPro" id="IPR011527">
    <property type="entry name" value="ABC1_TM_dom"/>
</dbReference>
<evidence type="ECO:0000256" key="2">
    <source>
        <dbReference type="ARBA" id="ARBA00009726"/>
    </source>
</evidence>
<gene>
    <name evidence="15" type="ORF">ONB1V03_LOCUS15105</name>
</gene>
<keyword evidence="8 12" id="KW-1133">Transmembrane helix</keyword>
<dbReference type="PROSITE" id="PS50929">
    <property type="entry name" value="ABC_TM1F"/>
    <property type="match status" value="2"/>
</dbReference>
<dbReference type="Pfam" id="PF00005">
    <property type="entry name" value="ABC_tran"/>
    <property type="match status" value="1"/>
</dbReference>
<feature type="domain" description="ABC transporter" evidence="13">
    <location>
        <begin position="588"/>
        <end position="822"/>
    </location>
</feature>
<evidence type="ECO:0000259" key="14">
    <source>
        <dbReference type="PROSITE" id="PS50929"/>
    </source>
</evidence>
<dbReference type="InterPro" id="IPR036640">
    <property type="entry name" value="ABC1_TM_sf"/>
</dbReference>
<feature type="transmembrane region" description="Helical" evidence="12">
    <location>
        <begin position="268"/>
        <end position="288"/>
    </location>
</feature>
<dbReference type="InterPro" id="IPR027417">
    <property type="entry name" value="P-loop_NTPase"/>
</dbReference>
<keyword evidence="3" id="KW-0813">Transport</keyword>
<feature type="transmembrane region" description="Helical" evidence="12">
    <location>
        <begin position="519"/>
        <end position="542"/>
    </location>
</feature>
<dbReference type="Pfam" id="PF00664">
    <property type="entry name" value="ABC_membrane"/>
    <property type="match status" value="2"/>
</dbReference>
<keyword evidence="6" id="KW-0547">Nucleotide-binding</keyword>
<feature type="domain" description="ABC transmembrane type-1" evidence="14">
    <location>
        <begin position="128"/>
        <end position="371"/>
    </location>
</feature>
<evidence type="ECO:0000256" key="9">
    <source>
        <dbReference type="ARBA" id="ARBA00023136"/>
    </source>
</evidence>
<evidence type="ECO:0000256" key="6">
    <source>
        <dbReference type="ARBA" id="ARBA00022741"/>
    </source>
</evidence>
<evidence type="ECO:0000256" key="1">
    <source>
        <dbReference type="ARBA" id="ARBA00004128"/>
    </source>
</evidence>
<dbReference type="InterPro" id="IPR050173">
    <property type="entry name" value="ABC_transporter_C-like"/>
</dbReference>
<dbReference type="FunFam" id="3.40.50.300:FF:000074">
    <property type="entry name" value="Multidrug resistance-associated protein 5 isoform 1"/>
    <property type="match status" value="1"/>
</dbReference>
<feature type="transmembrane region" description="Helical" evidence="12">
    <location>
        <begin position="497"/>
        <end position="513"/>
    </location>
</feature>
<dbReference type="FunFam" id="1.20.1560.10:FF:000001">
    <property type="entry name" value="ATP-binding cassette subfamily C member 1"/>
    <property type="match status" value="2"/>
</dbReference>
<accession>A0A7R9MFX2</accession>
<evidence type="ECO:0000256" key="8">
    <source>
        <dbReference type="ARBA" id="ARBA00022989"/>
    </source>
</evidence>
<dbReference type="EMBL" id="CAJPVJ010015099">
    <property type="protein sequence ID" value="CAG2175670.1"/>
    <property type="molecule type" value="Genomic_DNA"/>
</dbReference>
<organism evidence="15">
    <name type="scientific">Oppiella nova</name>
    <dbReference type="NCBI Taxonomy" id="334625"/>
    <lineage>
        <taxon>Eukaryota</taxon>
        <taxon>Metazoa</taxon>
        <taxon>Ecdysozoa</taxon>
        <taxon>Arthropoda</taxon>
        <taxon>Chelicerata</taxon>
        <taxon>Arachnida</taxon>
        <taxon>Acari</taxon>
        <taxon>Acariformes</taxon>
        <taxon>Sarcoptiformes</taxon>
        <taxon>Oribatida</taxon>
        <taxon>Brachypylina</taxon>
        <taxon>Oppioidea</taxon>
        <taxon>Oppiidae</taxon>
        <taxon>Oppiella</taxon>
    </lineage>
</organism>
<dbReference type="PROSITE" id="PS00211">
    <property type="entry name" value="ABC_TRANSPORTER_1"/>
    <property type="match status" value="1"/>
</dbReference>
<comment type="catalytic activity">
    <reaction evidence="11">
        <text>leukotriene C4(in) + ATP + H2O = leukotriene C4(out) + ADP + phosphate + H(+)</text>
        <dbReference type="Rhea" id="RHEA:38963"/>
        <dbReference type="ChEBI" id="CHEBI:15377"/>
        <dbReference type="ChEBI" id="CHEBI:15378"/>
        <dbReference type="ChEBI" id="CHEBI:30616"/>
        <dbReference type="ChEBI" id="CHEBI:43474"/>
        <dbReference type="ChEBI" id="CHEBI:57973"/>
        <dbReference type="ChEBI" id="CHEBI:456216"/>
    </reaction>
    <physiologicalReaction direction="left-to-right" evidence="11">
        <dbReference type="Rhea" id="RHEA:38964"/>
    </physiologicalReaction>
</comment>
<dbReference type="SUPFAM" id="SSF52540">
    <property type="entry name" value="P-loop containing nucleoside triphosphate hydrolases"/>
    <property type="match status" value="1"/>
</dbReference>
<evidence type="ECO:0000313" key="16">
    <source>
        <dbReference type="Proteomes" id="UP000728032"/>
    </source>
</evidence>
<keyword evidence="16" id="KW-1185">Reference proteome</keyword>
<dbReference type="SMART" id="SM00382">
    <property type="entry name" value="AAA"/>
    <property type="match status" value="1"/>
</dbReference>
<dbReference type="SUPFAM" id="SSF90123">
    <property type="entry name" value="ABC transporter transmembrane region"/>
    <property type="match status" value="2"/>
</dbReference>
<dbReference type="Gene3D" id="1.20.1560.10">
    <property type="entry name" value="ABC transporter type 1, transmembrane domain"/>
    <property type="match status" value="2"/>
</dbReference>
<comment type="similarity">
    <text evidence="2">Belongs to the ABC transporter superfamily. ABCC family. Conjugate transporter (TC 3.A.1.208) subfamily.</text>
</comment>
<keyword evidence="4 12" id="KW-0812">Transmembrane</keyword>
<evidence type="ECO:0000256" key="7">
    <source>
        <dbReference type="ARBA" id="ARBA00022840"/>
    </source>
</evidence>
<evidence type="ECO:0000256" key="5">
    <source>
        <dbReference type="ARBA" id="ARBA00022737"/>
    </source>
</evidence>
<dbReference type="PROSITE" id="PS50893">
    <property type="entry name" value="ABC_TRANSPORTER_2"/>
    <property type="match status" value="1"/>
</dbReference>
<comment type="subcellular location">
    <subcellularLocation>
        <location evidence="1">Vacuole membrane</location>
        <topology evidence="1">Multi-pass membrane protein</topology>
    </subcellularLocation>
</comment>
<dbReference type="PANTHER" id="PTHR24223">
    <property type="entry name" value="ATP-BINDING CASSETTE SUB-FAMILY C"/>
    <property type="match status" value="1"/>
</dbReference>
<dbReference type="EC" id="7.6.2.3" evidence="10"/>
<evidence type="ECO:0000256" key="4">
    <source>
        <dbReference type="ARBA" id="ARBA00022692"/>
    </source>
</evidence>
<dbReference type="Gene3D" id="3.40.50.300">
    <property type="entry name" value="P-loop containing nucleotide triphosphate hydrolases"/>
    <property type="match status" value="1"/>
</dbReference>
<keyword evidence="5" id="KW-0677">Repeat</keyword>
<evidence type="ECO:0000259" key="13">
    <source>
        <dbReference type="PROSITE" id="PS50893"/>
    </source>
</evidence>
<evidence type="ECO:0000313" key="15">
    <source>
        <dbReference type="EMBL" id="CAD7658484.1"/>
    </source>
</evidence>
<protein>
    <recommendedName>
        <fullName evidence="10">ABC-type glutathione-S-conjugate transporter</fullName>
        <ecNumber evidence="10">7.6.2.3</ecNumber>
    </recommendedName>
</protein>
<dbReference type="EMBL" id="OC929924">
    <property type="protein sequence ID" value="CAD7658484.1"/>
    <property type="molecule type" value="Genomic_DNA"/>
</dbReference>
<evidence type="ECO:0000256" key="12">
    <source>
        <dbReference type="SAM" id="Phobius"/>
    </source>
</evidence>
<proteinExistence type="inferred from homology"/>
<name>A0A7R9MFX2_9ACAR</name>
<sequence>MDDPLSAVDSHVAKHMFEKVLSNEKGFLKEKTHGRIHETGTYEQLMETKGDFSEFIQEFSVEHKESNGPLLNRQESVISDKFSRSLSVEKDTEKDKNKLIETEKTETGKVKLSIYATYFRALTYLWLVLVCIGMVGMQVASVGSNIWLAVWSNDKPRNGTQDIDQRNMRLGVYGLLGAAQAFLVLLAAYAMARGTVIASRTLHTSLLARILRSPMSFFDTTPLGRIVNRFSKDIDVVDSTIPHTIRGWLLCLLQVVATFLLIGFETPIFLVFILPIAFFYFFIQKFYVSTSRQLKRLESVTRSPIYSHFSETLSGVSTIRAYGSTRRFISESNNKVDYNQVFYYPSVCANRWLGIRLELCGNFITLFASVFIDVVDSTIPHTIRGWLLCLLQVVATFLLIGFETPIFLVFILPLAFFYYFIQKFYVSTSRQLKRLESVTRSPIYSHFSETLSGVSTIRAYGSTRRFISESNNKVDYNQVFYYPSVCANRWLGIRLELCGNFITLFASVFAVYYRDSFRANPGFVGLIITYALSVTQTLNWLVRMTSEMETNIVSVERINEYCDNPTEADWESDANNKPPNGWPDNGLIEFVDYSVRYRPGLDLVLREINTKIEPLEKVGIVGRTGAGKSSLTLSLFRILEAANGRIVIDGIDISKIGLHDLRTRLTIIPQDPILFSGTIRTNLDPFKIYSDEQIWTALEHSHLKHHIKGLDAELEHKVTEGGENLSVGQRQLICLARALLRKSRILVLDEATAAVDLETDSLIQTTIRKEFKECTILTIAHRLNTIMDSNRVLVLEKGSVGEFDSPQNLLQNKDTIFYSLAKDARLL</sequence>
<keyword evidence="7" id="KW-0067">ATP-binding</keyword>
<dbReference type="GO" id="GO:0016887">
    <property type="term" value="F:ATP hydrolysis activity"/>
    <property type="evidence" value="ECO:0007669"/>
    <property type="project" value="InterPro"/>
</dbReference>
<dbReference type="OrthoDB" id="6412548at2759"/>
<feature type="domain" description="ABC transmembrane type-1" evidence="14">
    <location>
        <begin position="372"/>
        <end position="550"/>
    </location>
</feature>
<dbReference type="InterPro" id="IPR017871">
    <property type="entry name" value="ABC_transporter-like_CS"/>
</dbReference>
<dbReference type="CDD" id="cd18603">
    <property type="entry name" value="ABC_6TM_MRP1_2_3_6_D2_like"/>
    <property type="match status" value="1"/>
</dbReference>
<evidence type="ECO:0000256" key="11">
    <source>
        <dbReference type="ARBA" id="ARBA00047523"/>
    </source>
</evidence>
<keyword evidence="9 12" id="KW-0472">Membrane</keyword>